<evidence type="ECO:0000256" key="2">
    <source>
        <dbReference type="ARBA" id="ARBA00009199"/>
    </source>
</evidence>
<evidence type="ECO:0000259" key="7">
    <source>
        <dbReference type="Pfam" id="PF01425"/>
    </source>
</evidence>
<feature type="active site" description="Charge relay system" evidence="5">
    <location>
        <position position="227"/>
    </location>
</feature>
<feature type="binding site" evidence="6">
    <location>
        <position position="227"/>
    </location>
    <ligand>
        <name>substrate</name>
    </ligand>
</feature>
<dbReference type="Proteomes" id="UP000019375">
    <property type="component" value="Unassembled WGS sequence"/>
</dbReference>
<evidence type="ECO:0000256" key="1">
    <source>
        <dbReference type="ARBA" id="ARBA00001311"/>
    </source>
</evidence>
<dbReference type="PROSITE" id="PS00571">
    <property type="entry name" value="AMIDASES"/>
    <property type="match status" value="1"/>
</dbReference>
<dbReference type="OrthoDB" id="6428749at2759"/>
<comment type="similarity">
    <text evidence="2">Belongs to the amidase family.</text>
</comment>
<dbReference type="InterPro" id="IPR036928">
    <property type="entry name" value="AS_sf"/>
</dbReference>
<feature type="active site" description="Acyl-ester intermediate" evidence="5">
    <location>
        <position position="251"/>
    </location>
</feature>
<gene>
    <name evidence="8" type="ORF">BN860_02124g</name>
</gene>
<evidence type="ECO:0000313" key="9">
    <source>
        <dbReference type="Proteomes" id="UP000019375"/>
    </source>
</evidence>
<dbReference type="PANTHER" id="PTHR46072">
    <property type="entry name" value="AMIDASE-RELATED-RELATED"/>
    <property type="match status" value="1"/>
</dbReference>
<keyword evidence="9" id="KW-1185">Reference proteome</keyword>
<dbReference type="AlphaFoldDB" id="A0A8J2TBU2"/>
<accession>A0A8J2TBU2</accession>
<dbReference type="SUPFAM" id="SSF75304">
    <property type="entry name" value="Amidase signature (AS) enzymes"/>
    <property type="match status" value="1"/>
</dbReference>
<evidence type="ECO:0000313" key="8">
    <source>
        <dbReference type="EMBL" id="CDF91577.1"/>
    </source>
</evidence>
<reference evidence="9" key="1">
    <citation type="journal article" date="2013" name="Genome Announc.">
        <title>Genome sequence of the food spoilage yeast Zygosaccharomyces bailii CLIB 213(T).</title>
        <authorList>
            <person name="Galeote V."/>
            <person name="Bigey F."/>
            <person name="Devillers H."/>
            <person name="Neuveglise C."/>
            <person name="Dequin S."/>
        </authorList>
    </citation>
    <scope>NUCLEOTIDE SEQUENCE [LARGE SCALE GENOMIC DNA]</scope>
    <source>
        <strain evidence="9">CLIB 213 / ATCC 58445 / CBS 680 / CCRC 21525 / NBRC 1098 / NCYC 1416 / NRRL Y-2227</strain>
    </source>
</reference>
<dbReference type="PIRSF" id="PIRSF001221">
    <property type="entry name" value="Amidase_fungi"/>
    <property type="match status" value="1"/>
</dbReference>
<dbReference type="PANTHER" id="PTHR46072:SF4">
    <property type="entry name" value="AMIDASE C550.07-RELATED"/>
    <property type="match status" value="1"/>
</dbReference>
<dbReference type="InterPro" id="IPR020556">
    <property type="entry name" value="Amidase_CS"/>
</dbReference>
<dbReference type="GO" id="GO:0004040">
    <property type="term" value="F:amidase activity"/>
    <property type="evidence" value="ECO:0007669"/>
    <property type="project" value="UniProtKB-EC"/>
</dbReference>
<evidence type="ECO:0000256" key="6">
    <source>
        <dbReference type="PIRSR" id="PIRSR001221-2"/>
    </source>
</evidence>
<evidence type="ECO:0000256" key="4">
    <source>
        <dbReference type="ARBA" id="ARBA00022801"/>
    </source>
</evidence>
<comment type="catalytic activity">
    <reaction evidence="1">
        <text>a monocarboxylic acid amide + H2O = a monocarboxylate + NH4(+)</text>
        <dbReference type="Rhea" id="RHEA:12020"/>
        <dbReference type="ChEBI" id="CHEBI:15377"/>
        <dbReference type="ChEBI" id="CHEBI:28938"/>
        <dbReference type="ChEBI" id="CHEBI:35757"/>
        <dbReference type="ChEBI" id="CHEBI:83628"/>
        <dbReference type="EC" id="3.5.1.4"/>
    </reaction>
</comment>
<dbReference type="EC" id="3.5.1.4" evidence="3"/>
<feature type="active site" description="Charge relay system" evidence="5">
    <location>
        <position position="152"/>
    </location>
</feature>
<proteinExistence type="inferred from homology"/>
<dbReference type="Gene3D" id="3.90.1300.10">
    <property type="entry name" value="Amidase signature (AS) domain"/>
    <property type="match status" value="1"/>
</dbReference>
<sequence length="572" mass="63493">MSLPYNPDNFKQYQPVIEAYVKARDQAMQKFDPEFYAACIEKLPSQHELDTQPINATEFVTARYGLLSAKEAAIVNDFPLPELLSKQLSGQLTAVQIARAFIKSAIIAQLATNCVMEFLFPEALEKAASLDAYLQQHGTLRGPLHGIPVSLKEHMCMKGHVTHASYVSLLGNVTENTCVTIQMLADMGAVFHVRTSQPQAIMHLDTDNNIIGRTRNPCSTMLSPGGSSGGESAMIAMHGSVLGIGSDIGGSIRAPAAFANIYGLRPTSKRFSGMNAISGGKGQESVPATMGPLARSLDELDALMNYYVNESKPWLYDPTCIPLPWDTKPELPAKIRIGVLFSDHLVTPFPAVTNAMKHVTEKLAQLPEFEVVDLDPYWLSEEEMTQAIDTVCTLYICDGNRQQQELIHKSGEPLLALTEFFFNPYGGNDALSVYENRKLNLVRDNMRLQVFQRVFPHCDFILSPTYFAPSEQPHESFYWGYTSFWNLTDYPNVVFPTPYGHHVERDATIPTLRDNRYEKVAWNGPTGGQLRYDSSKYEGGPVALQLTGPRFRDETVVAAAKKITAAIGIDRR</sequence>
<protein>
    <recommendedName>
        <fullName evidence="3">amidase</fullName>
        <ecNumber evidence="3">3.5.1.4</ecNumber>
    </recommendedName>
</protein>
<keyword evidence="4" id="KW-0378">Hydrolase</keyword>
<feature type="binding site" evidence="6">
    <location>
        <position position="201"/>
    </location>
    <ligand>
        <name>substrate</name>
    </ligand>
</feature>
<dbReference type="Pfam" id="PF01425">
    <property type="entry name" value="Amidase"/>
    <property type="match status" value="1"/>
</dbReference>
<evidence type="ECO:0000256" key="5">
    <source>
        <dbReference type="PIRSR" id="PIRSR001221-1"/>
    </source>
</evidence>
<feature type="domain" description="Amidase" evidence="7">
    <location>
        <begin position="97"/>
        <end position="556"/>
    </location>
</feature>
<organism evidence="8 9">
    <name type="scientific">Zygosaccharomyces bailii (strain CLIB 213 / ATCC 58445 / CBS 680 / BCRC 21525 / NBRC 1098 / NCYC 1416 / NRRL Y-2227)</name>
    <dbReference type="NCBI Taxonomy" id="1333698"/>
    <lineage>
        <taxon>Eukaryota</taxon>
        <taxon>Fungi</taxon>
        <taxon>Dikarya</taxon>
        <taxon>Ascomycota</taxon>
        <taxon>Saccharomycotina</taxon>
        <taxon>Saccharomycetes</taxon>
        <taxon>Saccharomycetales</taxon>
        <taxon>Saccharomycetaceae</taxon>
        <taxon>Zygosaccharomyces</taxon>
    </lineage>
</organism>
<name>A0A8J2TBU2_ZYGB2</name>
<dbReference type="InterPro" id="IPR023631">
    <property type="entry name" value="Amidase_dom"/>
</dbReference>
<feature type="binding site" evidence="6">
    <location>
        <begin position="248"/>
        <end position="251"/>
    </location>
    <ligand>
        <name>substrate</name>
    </ligand>
</feature>
<dbReference type="EMBL" id="HG316465">
    <property type="protein sequence ID" value="CDF91577.1"/>
    <property type="molecule type" value="Genomic_DNA"/>
</dbReference>
<evidence type="ECO:0000256" key="3">
    <source>
        <dbReference type="ARBA" id="ARBA00012922"/>
    </source>
</evidence>